<gene>
    <name evidence="3" type="ORF">SAMN05216275_1357</name>
</gene>
<keyword evidence="2" id="KW-0472">Membrane</keyword>
<dbReference type="EMBL" id="FOQY01000035">
    <property type="protein sequence ID" value="SFK77896.1"/>
    <property type="molecule type" value="Genomic_DNA"/>
</dbReference>
<feature type="compositionally biased region" description="Polar residues" evidence="1">
    <location>
        <begin position="187"/>
        <end position="204"/>
    </location>
</feature>
<dbReference type="Proteomes" id="UP000199111">
    <property type="component" value="Unassembled WGS sequence"/>
</dbReference>
<proteinExistence type="predicted"/>
<feature type="compositionally biased region" description="Low complexity" evidence="1">
    <location>
        <begin position="245"/>
        <end position="257"/>
    </location>
</feature>
<keyword evidence="2" id="KW-0812">Transmembrane</keyword>
<feature type="transmembrane region" description="Helical" evidence="2">
    <location>
        <begin position="160"/>
        <end position="181"/>
    </location>
</feature>
<feature type="region of interest" description="Disordered" evidence="1">
    <location>
        <begin position="186"/>
        <end position="319"/>
    </location>
</feature>
<evidence type="ECO:0000256" key="1">
    <source>
        <dbReference type="SAM" id="MobiDB-lite"/>
    </source>
</evidence>
<dbReference type="GeneID" id="96302476"/>
<feature type="compositionally biased region" description="Basic and acidic residues" evidence="1">
    <location>
        <begin position="208"/>
        <end position="218"/>
    </location>
</feature>
<reference evidence="4" key="1">
    <citation type="submission" date="2016-10" db="EMBL/GenBank/DDBJ databases">
        <authorList>
            <person name="Varghese N."/>
            <person name="Submissions S."/>
        </authorList>
    </citation>
    <scope>NUCLEOTIDE SEQUENCE [LARGE SCALE GENOMIC DNA]</scope>
    <source>
        <strain evidence="4">CGMCC 4.2126</strain>
    </source>
</reference>
<keyword evidence="4" id="KW-1185">Reference proteome</keyword>
<feature type="compositionally biased region" description="Low complexity" evidence="1">
    <location>
        <begin position="310"/>
        <end position="319"/>
    </location>
</feature>
<protein>
    <submittedName>
        <fullName evidence="3">Uncharacterized protein</fullName>
    </submittedName>
</protein>
<accession>A0A1I4CCL0</accession>
<keyword evidence="2" id="KW-1133">Transmembrane helix</keyword>
<dbReference type="AlphaFoldDB" id="A0A1I4CCL0"/>
<feature type="transmembrane region" description="Helical" evidence="2">
    <location>
        <begin position="12"/>
        <end position="31"/>
    </location>
</feature>
<feature type="transmembrane region" description="Helical" evidence="2">
    <location>
        <begin position="37"/>
        <end position="57"/>
    </location>
</feature>
<name>A0A1I4CCL0_9ACTN</name>
<sequence>MGGQQRFDLSVPQIVGGALATMTAAVAASYLGVAGTVIGAAVMSVGSTVGGAVYTHYLKRTGSQLTLLVTNETDDDPPKKVEGKGELATAVQATVREEVPAGKAGGPAPVDPDAPTSVFPAVGGTPAESVNSLDDLVVVDVNPATAEMPRIITRGPRVKVWMLAVTAAVTFVVSMGVILGFEGLTGQPVSSTLKGEKSSGTSLNPGAGERRKGPERVKTSRPASPAPSTTAERTPGPASTADSGPTRQPTTEPTSESTPPPTPTQDPTSAPTSGPTPVDPSSGPGEKPGVPSPPSETVAPEQGGLPSDVPDQQGPDDGQ</sequence>
<evidence type="ECO:0000313" key="4">
    <source>
        <dbReference type="Proteomes" id="UP000199111"/>
    </source>
</evidence>
<evidence type="ECO:0000313" key="3">
    <source>
        <dbReference type="EMBL" id="SFK77896.1"/>
    </source>
</evidence>
<organism evidence="3 4">
    <name type="scientific">Streptosporangium canum</name>
    <dbReference type="NCBI Taxonomy" id="324952"/>
    <lineage>
        <taxon>Bacteria</taxon>
        <taxon>Bacillati</taxon>
        <taxon>Actinomycetota</taxon>
        <taxon>Actinomycetes</taxon>
        <taxon>Streptosporangiales</taxon>
        <taxon>Streptosporangiaceae</taxon>
        <taxon>Streptosporangium</taxon>
    </lineage>
</organism>
<evidence type="ECO:0000256" key="2">
    <source>
        <dbReference type="SAM" id="Phobius"/>
    </source>
</evidence>
<dbReference type="RefSeq" id="WP_093891031.1">
    <property type="nucleotide sequence ID" value="NZ_FOQY01000035.1"/>
</dbReference>